<evidence type="ECO:0000256" key="4">
    <source>
        <dbReference type="ARBA" id="ARBA00022840"/>
    </source>
</evidence>
<evidence type="ECO:0000313" key="6">
    <source>
        <dbReference type="EMBL" id="MDC0716062.1"/>
    </source>
</evidence>
<dbReference type="EMBL" id="JAQNDL010000001">
    <property type="protein sequence ID" value="MDC0716062.1"/>
    <property type="molecule type" value="Genomic_DNA"/>
</dbReference>
<keyword evidence="7" id="KW-1185">Reference proteome</keyword>
<dbReference type="SMART" id="SM00220">
    <property type="entry name" value="S_TKc"/>
    <property type="match status" value="1"/>
</dbReference>
<name>A0ABT5DQY3_9BACT</name>
<dbReference type="PANTHER" id="PTHR43289">
    <property type="entry name" value="MITOGEN-ACTIVATED PROTEIN KINASE KINASE KINASE 20-RELATED"/>
    <property type="match status" value="1"/>
</dbReference>
<dbReference type="InterPro" id="IPR000719">
    <property type="entry name" value="Prot_kinase_dom"/>
</dbReference>
<keyword evidence="4" id="KW-0067">ATP-binding</keyword>
<dbReference type="InterPro" id="IPR008271">
    <property type="entry name" value="Ser/Thr_kinase_AS"/>
</dbReference>
<dbReference type="PROSITE" id="PS50011">
    <property type="entry name" value="PROTEIN_KINASE_DOM"/>
    <property type="match status" value="1"/>
</dbReference>
<dbReference type="SUPFAM" id="SSF56112">
    <property type="entry name" value="Protein kinase-like (PK-like)"/>
    <property type="match status" value="1"/>
</dbReference>
<dbReference type="PANTHER" id="PTHR43289:SF6">
    <property type="entry name" value="SERINE_THREONINE-PROTEIN KINASE NEKL-3"/>
    <property type="match status" value="1"/>
</dbReference>
<dbReference type="InterPro" id="IPR011009">
    <property type="entry name" value="Kinase-like_dom_sf"/>
</dbReference>
<dbReference type="PROSITE" id="PS00108">
    <property type="entry name" value="PROTEIN_KINASE_ST"/>
    <property type="match status" value="1"/>
</dbReference>
<dbReference type="RefSeq" id="WP_272084512.1">
    <property type="nucleotide sequence ID" value="NZ_JAQNDL010000001.1"/>
</dbReference>
<dbReference type="Pfam" id="PF00069">
    <property type="entry name" value="Pkinase"/>
    <property type="match status" value="1"/>
</dbReference>
<feature type="domain" description="Protein kinase" evidence="5">
    <location>
        <begin position="46"/>
        <end position="319"/>
    </location>
</feature>
<keyword evidence="1" id="KW-0808">Transferase</keyword>
<evidence type="ECO:0000256" key="2">
    <source>
        <dbReference type="ARBA" id="ARBA00022741"/>
    </source>
</evidence>
<evidence type="ECO:0000313" key="7">
    <source>
        <dbReference type="Proteomes" id="UP001221686"/>
    </source>
</evidence>
<keyword evidence="2" id="KW-0547">Nucleotide-binding</keyword>
<evidence type="ECO:0000259" key="5">
    <source>
        <dbReference type="PROSITE" id="PS50011"/>
    </source>
</evidence>
<organism evidence="6 7">
    <name type="scientific">Nannocystis bainbridge</name>
    <dbReference type="NCBI Taxonomy" id="2995303"/>
    <lineage>
        <taxon>Bacteria</taxon>
        <taxon>Pseudomonadati</taxon>
        <taxon>Myxococcota</taxon>
        <taxon>Polyangia</taxon>
        <taxon>Nannocystales</taxon>
        <taxon>Nannocystaceae</taxon>
        <taxon>Nannocystis</taxon>
    </lineage>
</organism>
<evidence type="ECO:0000256" key="1">
    <source>
        <dbReference type="ARBA" id="ARBA00022679"/>
    </source>
</evidence>
<dbReference type="Gene3D" id="1.10.510.10">
    <property type="entry name" value="Transferase(Phosphotransferase) domain 1"/>
    <property type="match status" value="1"/>
</dbReference>
<evidence type="ECO:0000256" key="3">
    <source>
        <dbReference type="ARBA" id="ARBA00022777"/>
    </source>
</evidence>
<dbReference type="Proteomes" id="UP001221686">
    <property type="component" value="Unassembled WGS sequence"/>
</dbReference>
<proteinExistence type="predicted"/>
<protein>
    <submittedName>
        <fullName evidence="6">Serine/threonine-protein kinase</fullName>
    </submittedName>
</protein>
<dbReference type="GO" id="GO:0016301">
    <property type="term" value="F:kinase activity"/>
    <property type="evidence" value="ECO:0007669"/>
    <property type="project" value="UniProtKB-KW"/>
</dbReference>
<dbReference type="CDD" id="cd14014">
    <property type="entry name" value="STKc_PknB_like"/>
    <property type="match status" value="1"/>
</dbReference>
<comment type="caution">
    <text evidence="6">The sequence shown here is derived from an EMBL/GenBank/DDBJ whole genome shotgun (WGS) entry which is preliminary data.</text>
</comment>
<accession>A0ABT5DQY3</accession>
<sequence length="1114" mass="118504">MPALALHPDPAPSTAIREARARLLARVDRLSDASEAADGPEGDERYAIGEVFAAGGLGVIRRAYDRHLGRTVAIKTLRRRDPEAARRFALEARITARLQHPGIVPLHDVGSFADGEPYYCMKLVEGESLARVIADEPSLRGRIGLVAHVLAAADAIAYAHQHGVVHRDLKPSNILIGPHGETVVIDWGLAKDTRAAQPGESAGEGAAAAGDATGVGAVVGTLRYMPPEQARGATVDARTDVYALGAVLFHVLAGRPPHASLEASQLLERLLAEEVEDLRPLAAEAPRELVAIAQKAMSPRPGDRYPGAAALADDLRRFAAGRLVDAHRYQAGELLRLWLRRHRVAVTAAAAVLVAVAAGSIVYVRGLEAARSRAEAAEAEARRRANDAVLAQARGGLDDDPAEALRLLREVDLSDPLDLRRARAVAVAAIVRGAPDRVLRGHARRVERVAPLADGGLVSIDGGGVVRRWNLGTGRGESVIDLAAPFGSVVAAAEAPVWAALAGSHGVIVRGEEAPEAIDLSSLPIGAGLTSHRWEMSRGGETLASLGVMGLGWLDPAAAYTWDLTMRPAPMTALPFPRSLRAAMSPDGRSIAVSGVQQTALLVTGDEITPLPDLRIPTMFAPSGLWLLEPGKALSLRDGTTRPLEGRPLAISRDDRALVLRKRPDLPPSMDEPQLVRIDLESGESLWETDLYRSFAQRQAFAESQSELTVADAGDRFASRYDGRWLLWSVESGRIFRALAGGEHERGAFTTDGGFVGTRGRDLWWWRPEPLPHVRKDRWLAAAPDDSHAIAVSLGGRGEPELVRIRDGRRSRVMCPLQLDLVQDYGRPSRRACDGRGRALIVGRERGACLIEGDGVGSIIAADDPVRAVALAESGDTYALGLADGTVLAFTGAGPPARWQLDGEVLQLWATATGTDLIAHTSSDMVFGLHVGDGAPVLIGGVRGVRSGTPPIVALDPRGSAAAIALQGTDTLAFYEDGVVTRRSLLLEPYPRLAFSPSGALVAVTTAGYGVQVLAGADDPGREHLLPAGAQELAFVAEDELLIHDVDDSVLRLDLVLGEIVVLQQELHVRSLGLGLLAPTRGDAPGPFTEALGRAADVPRDRDGLTRWLMARTE</sequence>
<dbReference type="SUPFAM" id="SSF82171">
    <property type="entry name" value="DPP6 N-terminal domain-like"/>
    <property type="match status" value="1"/>
</dbReference>
<dbReference type="Gene3D" id="3.30.200.20">
    <property type="entry name" value="Phosphorylase Kinase, domain 1"/>
    <property type="match status" value="1"/>
</dbReference>
<keyword evidence="3 6" id="KW-0418">Kinase</keyword>
<reference evidence="6 7" key="1">
    <citation type="submission" date="2022-11" db="EMBL/GenBank/DDBJ databases">
        <title>Minimal conservation of predation-associated metabolite biosynthetic gene clusters underscores biosynthetic potential of Myxococcota including descriptions for ten novel species: Archangium lansinium sp. nov., Myxococcus landrumus sp. nov., Nannocystis bai.</title>
        <authorList>
            <person name="Ahearne A."/>
            <person name="Stevens C."/>
            <person name="Dowd S."/>
        </authorList>
    </citation>
    <scope>NUCLEOTIDE SEQUENCE [LARGE SCALE GENOMIC DNA]</scope>
    <source>
        <strain evidence="6 7">BB15-2</strain>
    </source>
</reference>
<gene>
    <name evidence="6" type="ORF">POL25_04100</name>
</gene>
<dbReference type="SUPFAM" id="SSF63829">
    <property type="entry name" value="Calcium-dependent phosphotriesterase"/>
    <property type="match status" value="1"/>
</dbReference>